<evidence type="ECO:0000313" key="4">
    <source>
        <dbReference type="Proteomes" id="UP000237752"/>
    </source>
</evidence>
<feature type="domain" description="SseB protein N-terminal" evidence="2">
    <location>
        <begin position="58"/>
        <end position="155"/>
    </location>
</feature>
<dbReference type="OrthoDB" id="5188303at2"/>
<feature type="compositionally biased region" description="Pro residues" evidence="1">
    <location>
        <begin position="1"/>
        <end position="22"/>
    </location>
</feature>
<evidence type="ECO:0000256" key="1">
    <source>
        <dbReference type="SAM" id="MobiDB-lite"/>
    </source>
</evidence>
<sequence>MTEPSLPPQQPLSPDPAPPAPLPQSLGQQADDGLPDPQLEAALLAWAHAANDEATDSASQQDCRRKVVETFRQARVYVPAVSPEGDQVGMIALRREDGLTAIPIFTCIERLVAWKSDARPLPHIGSVLTAMANDDGYAVAIIDIDGPVTATLPIDVLLAD</sequence>
<dbReference type="Proteomes" id="UP000237752">
    <property type="component" value="Unassembled WGS sequence"/>
</dbReference>
<proteinExistence type="predicted"/>
<name>A0A2T0ZWD3_9ACTN</name>
<dbReference type="RefSeq" id="WP_106350086.1">
    <property type="nucleotide sequence ID" value="NZ_PVUE01000015.1"/>
</dbReference>
<comment type="caution">
    <text evidence="3">The sequence shown here is derived from an EMBL/GenBank/DDBJ whole genome shotgun (WGS) entry which is preliminary data.</text>
</comment>
<dbReference type="EMBL" id="PVUE01000015">
    <property type="protein sequence ID" value="PRZ40671.1"/>
    <property type="molecule type" value="Genomic_DNA"/>
</dbReference>
<organism evidence="3 4">
    <name type="scientific">Antricoccus suffuscus</name>
    <dbReference type="NCBI Taxonomy" id="1629062"/>
    <lineage>
        <taxon>Bacteria</taxon>
        <taxon>Bacillati</taxon>
        <taxon>Actinomycetota</taxon>
        <taxon>Actinomycetes</taxon>
        <taxon>Geodermatophilales</taxon>
        <taxon>Antricoccaceae</taxon>
        <taxon>Antricoccus</taxon>
    </lineage>
</organism>
<dbReference type="InterPro" id="IPR009839">
    <property type="entry name" value="SseB_N"/>
</dbReference>
<dbReference type="Pfam" id="PF07179">
    <property type="entry name" value="SseB"/>
    <property type="match status" value="1"/>
</dbReference>
<feature type="region of interest" description="Disordered" evidence="1">
    <location>
        <begin position="1"/>
        <end position="38"/>
    </location>
</feature>
<protein>
    <submittedName>
        <fullName evidence="3">Type III secretion system (T3SS) SseB-like protein</fullName>
    </submittedName>
</protein>
<keyword evidence="4" id="KW-1185">Reference proteome</keyword>
<evidence type="ECO:0000259" key="2">
    <source>
        <dbReference type="Pfam" id="PF07179"/>
    </source>
</evidence>
<gene>
    <name evidence="3" type="ORF">CLV47_11599</name>
</gene>
<reference evidence="3 4" key="1">
    <citation type="submission" date="2018-03" db="EMBL/GenBank/DDBJ databases">
        <title>Genomic Encyclopedia of Archaeal and Bacterial Type Strains, Phase II (KMG-II): from individual species to whole genera.</title>
        <authorList>
            <person name="Goeker M."/>
        </authorList>
    </citation>
    <scope>NUCLEOTIDE SEQUENCE [LARGE SCALE GENOMIC DNA]</scope>
    <source>
        <strain evidence="3 4">DSM 100065</strain>
    </source>
</reference>
<evidence type="ECO:0000313" key="3">
    <source>
        <dbReference type="EMBL" id="PRZ40671.1"/>
    </source>
</evidence>
<dbReference type="AlphaFoldDB" id="A0A2T0ZWD3"/>
<accession>A0A2T0ZWD3</accession>